<gene>
    <name evidence="2" type="ORF">KSX_96000</name>
</gene>
<protein>
    <submittedName>
        <fullName evidence="2">Uncharacterized protein</fullName>
    </submittedName>
</protein>
<feature type="transmembrane region" description="Helical" evidence="1">
    <location>
        <begin position="7"/>
        <end position="24"/>
    </location>
</feature>
<feature type="transmembrane region" description="Helical" evidence="1">
    <location>
        <begin position="109"/>
        <end position="134"/>
    </location>
</feature>
<dbReference type="AlphaFoldDB" id="A0A8J3I6U6"/>
<name>A0A8J3I6U6_9CHLR</name>
<evidence type="ECO:0000256" key="1">
    <source>
        <dbReference type="SAM" id="Phobius"/>
    </source>
</evidence>
<keyword evidence="1" id="KW-1133">Transmembrane helix</keyword>
<organism evidence="2 3">
    <name type="scientific">Ktedonospora formicarum</name>
    <dbReference type="NCBI Taxonomy" id="2778364"/>
    <lineage>
        <taxon>Bacteria</taxon>
        <taxon>Bacillati</taxon>
        <taxon>Chloroflexota</taxon>
        <taxon>Ktedonobacteria</taxon>
        <taxon>Ktedonobacterales</taxon>
        <taxon>Ktedonobacteraceae</taxon>
        <taxon>Ktedonospora</taxon>
    </lineage>
</organism>
<accession>A0A8J3I6U6</accession>
<reference evidence="2" key="1">
    <citation type="submission" date="2020-10" db="EMBL/GenBank/DDBJ databases">
        <title>Taxonomic study of unclassified bacteria belonging to the class Ktedonobacteria.</title>
        <authorList>
            <person name="Yabe S."/>
            <person name="Wang C.M."/>
            <person name="Zheng Y."/>
            <person name="Sakai Y."/>
            <person name="Cavaletti L."/>
            <person name="Monciardini P."/>
            <person name="Donadio S."/>
        </authorList>
    </citation>
    <scope>NUCLEOTIDE SEQUENCE</scope>
    <source>
        <strain evidence="2">SOSP1-1</strain>
    </source>
</reference>
<feature type="transmembrane region" description="Helical" evidence="1">
    <location>
        <begin position="30"/>
        <end position="51"/>
    </location>
</feature>
<keyword evidence="3" id="KW-1185">Reference proteome</keyword>
<dbReference type="EMBL" id="BNJF01000012">
    <property type="protein sequence ID" value="GHO51437.1"/>
    <property type="molecule type" value="Genomic_DNA"/>
</dbReference>
<evidence type="ECO:0000313" key="3">
    <source>
        <dbReference type="Proteomes" id="UP000612362"/>
    </source>
</evidence>
<comment type="caution">
    <text evidence="2">The sequence shown here is derived from an EMBL/GenBank/DDBJ whole genome shotgun (WGS) entry which is preliminary data.</text>
</comment>
<evidence type="ECO:0000313" key="2">
    <source>
        <dbReference type="EMBL" id="GHO51437.1"/>
    </source>
</evidence>
<keyword evidence="1" id="KW-0472">Membrane</keyword>
<feature type="transmembrane region" description="Helical" evidence="1">
    <location>
        <begin position="195"/>
        <end position="215"/>
    </location>
</feature>
<feature type="transmembrane region" description="Helical" evidence="1">
    <location>
        <begin position="83"/>
        <end position="103"/>
    </location>
</feature>
<dbReference type="Proteomes" id="UP000612362">
    <property type="component" value="Unassembled WGS sequence"/>
</dbReference>
<sequence>MSLLIESTTYLVVFLGFAFWMLGARAFGSWLVYAAALVLLVEVSGHSMEWYKQNTLKRIRRAVSYTSLEVDVKALEKMTRNEVILYISVPVGLVLGTVLGLILRLTTVQILVLCLQIVLLLASCVQLYFLIIGFRRMADPLFKTIPRYVPALTKPKQKGKRKAQAPKVSQETVDQQYIDVASDVSGLRMVYKYDALLNTILLVAFLLIEIKMWLLPIDLKWLIASVVIATCVWSELPYAIGQYLLHTRILEEYTGGKYVEMAKKLQEYAPLFPPKAFIGALLTSSAAGGVLYALLSQMAQGAIATFIK</sequence>
<proteinExistence type="predicted"/>
<keyword evidence="1" id="KW-0812">Transmembrane</keyword>